<evidence type="ECO:0000256" key="2">
    <source>
        <dbReference type="ARBA" id="ARBA00022448"/>
    </source>
</evidence>
<keyword evidence="2" id="KW-0813">Transport</keyword>
<dbReference type="Proteomes" id="UP001271274">
    <property type="component" value="Unassembled WGS sequence"/>
</dbReference>
<evidence type="ECO:0000313" key="5">
    <source>
        <dbReference type="EMBL" id="MDX3699602.1"/>
    </source>
</evidence>
<dbReference type="PROSITE" id="PS51257">
    <property type="entry name" value="PROKAR_LIPOPROTEIN"/>
    <property type="match status" value="1"/>
</dbReference>
<gene>
    <name evidence="5" type="ORF">PV662_07465</name>
</gene>
<proteinExistence type="inferred from homology"/>
<accession>A0ABU4NBP5</accession>
<dbReference type="RefSeq" id="WP_319061741.1">
    <property type="nucleotide sequence ID" value="NZ_JARAYT010000007.1"/>
</dbReference>
<dbReference type="InterPro" id="IPR006059">
    <property type="entry name" value="SBP"/>
</dbReference>
<dbReference type="Pfam" id="PF13416">
    <property type="entry name" value="SBP_bac_8"/>
    <property type="match status" value="1"/>
</dbReference>
<dbReference type="SUPFAM" id="SSF53850">
    <property type="entry name" value="Periplasmic binding protein-like II"/>
    <property type="match status" value="1"/>
</dbReference>
<feature type="signal peptide" evidence="4">
    <location>
        <begin position="1"/>
        <end position="24"/>
    </location>
</feature>
<feature type="chain" id="PRO_5046590259" evidence="4">
    <location>
        <begin position="25"/>
        <end position="415"/>
    </location>
</feature>
<protein>
    <submittedName>
        <fullName evidence="5">Extracellular solute-binding protein</fullName>
    </submittedName>
</protein>
<dbReference type="PANTHER" id="PTHR30061:SF50">
    <property type="entry name" value="MALTOSE_MALTODEXTRIN-BINDING PERIPLASMIC PROTEIN"/>
    <property type="match status" value="1"/>
</dbReference>
<dbReference type="PANTHER" id="PTHR30061">
    <property type="entry name" value="MALTOSE-BINDING PERIPLASMIC PROTEIN"/>
    <property type="match status" value="1"/>
</dbReference>
<reference evidence="5 6" key="1">
    <citation type="journal article" date="2023" name="Microb. Genom.">
        <title>Mesoterricola silvestris gen. nov., sp. nov., Mesoterricola sediminis sp. nov., Geothrix oryzae sp. nov., Geothrix edaphica sp. nov., Geothrix rubra sp. nov., and Geothrix limicola sp. nov., six novel members of Acidobacteriota isolated from soils.</title>
        <authorList>
            <person name="Weisberg A.J."/>
            <person name="Pearce E."/>
            <person name="Kramer C.G."/>
            <person name="Chang J.H."/>
            <person name="Clarke C.R."/>
        </authorList>
    </citation>
    <scope>NUCLEOTIDE SEQUENCE [LARGE SCALE GENOMIC DNA]</scope>
    <source>
        <strain evidence="5 6">ID09-01A</strain>
    </source>
</reference>
<evidence type="ECO:0000256" key="1">
    <source>
        <dbReference type="ARBA" id="ARBA00008520"/>
    </source>
</evidence>
<dbReference type="EMBL" id="JARAYU010000002">
    <property type="protein sequence ID" value="MDX3699602.1"/>
    <property type="molecule type" value="Genomic_DNA"/>
</dbReference>
<name>A0ABU4NBP5_9ACTN</name>
<comment type="caution">
    <text evidence="5">The sequence shown here is derived from an EMBL/GenBank/DDBJ whole genome shotgun (WGS) entry which is preliminary data.</text>
</comment>
<evidence type="ECO:0000256" key="4">
    <source>
        <dbReference type="SAM" id="SignalP"/>
    </source>
</evidence>
<keyword evidence="6" id="KW-1185">Reference proteome</keyword>
<evidence type="ECO:0000313" key="6">
    <source>
        <dbReference type="Proteomes" id="UP001271274"/>
    </source>
</evidence>
<comment type="similarity">
    <text evidence="1">Belongs to the bacterial solute-binding protein 1 family.</text>
</comment>
<keyword evidence="3 4" id="KW-0732">Signal</keyword>
<evidence type="ECO:0000256" key="3">
    <source>
        <dbReference type="ARBA" id="ARBA00022729"/>
    </source>
</evidence>
<dbReference type="Gene3D" id="3.40.190.10">
    <property type="entry name" value="Periplasmic binding protein-like II"/>
    <property type="match status" value="1"/>
</dbReference>
<sequence>MRNPRTRWVVGSIALLSLSLSACGGSGFDDTDKADGQASSGPASIKVLIASSGDAETKAVTAASDAWGTKSGNKATVTQAQDIGQQLGQGFASNNPPDVFYVDAGRFATYASAGSLEPYGDSFEGKDDFYPALRQAFTYDGKLYCAPKDFSTLGLQINTKAWSKAGLTDADYPTTWQELASVAKKLTTGKQVGLALGDTRDRIGAFMVQAGGWVTNKDATKVTADSPENLKALKFVQSLLTDGSAKYPKQLDSGWPGEAFGKQKAAMTIEGNWIAGAMKNDYPDVKYKTVPLPAGPAGEGTLAFTQCWGIAAKSKNKAAAIDFVKAMTSKDNQMTFAKAIGVMPSRQSVQADYVAQFPQDKAFIDGAAYAQAPVNVPKIDQVLADFDTGLQSLPGADPEQILKRLQKNAQAVVGQ</sequence>
<organism evidence="5 6">
    <name type="scientific">Streptomyces europaeiscabiei</name>
    <dbReference type="NCBI Taxonomy" id="146819"/>
    <lineage>
        <taxon>Bacteria</taxon>
        <taxon>Bacillati</taxon>
        <taxon>Actinomycetota</taxon>
        <taxon>Actinomycetes</taxon>
        <taxon>Kitasatosporales</taxon>
        <taxon>Streptomycetaceae</taxon>
        <taxon>Streptomyces</taxon>
    </lineage>
</organism>